<keyword evidence="4 8" id="KW-1278">Translocase</keyword>
<dbReference type="PANTHER" id="PTHR30335:SF0">
    <property type="entry name" value="ION-TRANSLOCATING OXIDOREDUCTASE COMPLEX SUBUNIT A"/>
    <property type="match status" value="1"/>
</dbReference>
<sequence length="193" mass="21334">MSELLGIFFAAFLINNILLIRFIALCSFFGVSTKLDTSIGMSSAVIFVMTVSSAISWIAYNTVLAPLHLEFLRTAVFILTIASLVQLEELYLKKAIPALYRAMGIYLPLITTNCAILAVAFLAIDYKYNFIQSMVYSLGVSGGYSLAIILFAYVRERTALAPIPKWFQGYPIAFITAALMSLAFLGFTRMFGL</sequence>
<dbReference type="EMBL" id="MEUG01000001">
    <property type="protein sequence ID" value="OGC28084.1"/>
    <property type="molecule type" value="Genomic_DNA"/>
</dbReference>
<dbReference type="Proteomes" id="UP000178602">
    <property type="component" value="Unassembled WGS sequence"/>
</dbReference>
<organism evidence="9 10">
    <name type="scientific">candidate division WOR-1 bacterium RIFOXYC12_FULL_54_18</name>
    <dbReference type="NCBI Taxonomy" id="1802584"/>
    <lineage>
        <taxon>Bacteria</taxon>
        <taxon>Bacillati</taxon>
        <taxon>Saganbacteria</taxon>
    </lineage>
</organism>
<keyword evidence="3 8" id="KW-0812">Transmembrane</keyword>
<dbReference type="InterPro" id="IPR003667">
    <property type="entry name" value="NqrDE/RnfAE"/>
</dbReference>
<evidence type="ECO:0000256" key="7">
    <source>
        <dbReference type="ARBA" id="ARBA00023136"/>
    </source>
</evidence>
<keyword evidence="6 8" id="KW-1133">Transmembrane helix</keyword>
<keyword evidence="7 8" id="KW-0472">Membrane</keyword>
<reference evidence="9 10" key="1">
    <citation type="journal article" date="2016" name="Nat. Commun.">
        <title>Thousands of microbial genomes shed light on interconnected biogeochemical processes in an aquifer system.</title>
        <authorList>
            <person name="Anantharaman K."/>
            <person name="Brown C.T."/>
            <person name="Hug L.A."/>
            <person name="Sharon I."/>
            <person name="Castelle C.J."/>
            <person name="Probst A.J."/>
            <person name="Thomas B.C."/>
            <person name="Singh A."/>
            <person name="Wilkins M.J."/>
            <person name="Karaoz U."/>
            <person name="Brodie E.L."/>
            <person name="Williams K.H."/>
            <person name="Hubbard S.S."/>
            <person name="Banfield J.F."/>
        </authorList>
    </citation>
    <scope>NUCLEOTIDE SEQUENCE [LARGE SCALE GENOMIC DNA]</scope>
</reference>
<keyword evidence="8" id="KW-1003">Cell membrane</keyword>
<comment type="function">
    <text evidence="8">Part of a membrane-bound complex that couples electron transfer with translocation of ions across the membrane.</text>
</comment>
<feature type="transmembrane region" description="Helical" evidence="8">
    <location>
        <begin position="71"/>
        <end position="92"/>
    </location>
</feature>
<dbReference type="Pfam" id="PF02508">
    <property type="entry name" value="Rnf-Nqr"/>
    <property type="match status" value="1"/>
</dbReference>
<evidence type="ECO:0000256" key="4">
    <source>
        <dbReference type="ARBA" id="ARBA00022967"/>
    </source>
</evidence>
<evidence type="ECO:0000313" key="9">
    <source>
        <dbReference type="EMBL" id="OGC28084.1"/>
    </source>
</evidence>
<dbReference type="HAMAP" id="MF_00459">
    <property type="entry name" value="RsxA_RnfA"/>
    <property type="match status" value="1"/>
</dbReference>
<evidence type="ECO:0000256" key="3">
    <source>
        <dbReference type="ARBA" id="ARBA00022692"/>
    </source>
</evidence>
<comment type="subunit">
    <text evidence="8">The complex is composed of six subunits: RnfA, RnfB, RnfC, RnfD, RnfE and RnfG.</text>
</comment>
<dbReference type="AlphaFoldDB" id="A0A1F4T5S8"/>
<dbReference type="InterPro" id="IPR050133">
    <property type="entry name" value="NqrDE/RnfAE_oxidrdctase"/>
</dbReference>
<proteinExistence type="inferred from homology"/>
<dbReference type="PANTHER" id="PTHR30335">
    <property type="entry name" value="INTEGRAL MEMBRANE PROTEIN OF SOXR-REDUCING COMPLEX"/>
    <property type="match status" value="1"/>
</dbReference>
<dbReference type="PIRSF" id="PIRSF006102">
    <property type="entry name" value="NQR_DE"/>
    <property type="match status" value="1"/>
</dbReference>
<comment type="similarity">
    <text evidence="8">Belongs to the NqrDE/RnfAE family.</text>
</comment>
<feature type="transmembrane region" description="Helical" evidence="8">
    <location>
        <begin position="6"/>
        <end position="31"/>
    </location>
</feature>
<dbReference type="EC" id="7.-.-.-" evidence="8"/>
<dbReference type="GO" id="GO:0022900">
    <property type="term" value="P:electron transport chain"/>
    <property type="evidence" value="ECO:0007669"/>
    <property type="project" value="UniProtKB-UniRule"/>
</dbReference>
<comment type="caution">
    <text evidence="9">The sequence shown here is derived from an EMBL/GenBank/DDBJ whole genome shotgun (WGS) entry which is preliminary data.</text>
</comment>
<dbReference type="GO" id="GO:0005886">
    <property type="term" value="C:plasma membrane"/>
    <property type="evidence" value="ECO:0007669"/>
    <property type="project" value="UniProtKB-SubCell"/>
</dbReference>
<evidence type="ECO:0000256" key="6">
    <source>
        <dbReference type="ARBA" id="ARBA00022989"/>
    </source>
</evidence>
<dbReference type="GO" id="GO:0012505">
    <property type="term" value="C:endomembrane system"/>
    <property type="evidence" value="ECO:0007669"/>
    <property type="project" value="UniProtKB-SubCell"/>
</dbReference>
<name>A0A1F4T5S8_UNCSA</name>
<gene>
    <name evidence="8" type="primary">rnfA</name>
    <name evidence="9" type="ORF">A3K49_03715</name>
</gene>
<feature type="transmembrane region" description="Helical" evidence="8">
    <location>
        <begin position="130"/>
        <end position="154"/>
    </location>
</feature>
<feature type="transmembrane region" description="Helical" evidence="8">
    <location>
        <begin position="38"/>
        <end position="59"/>
    </location>
</feature>
<evidence type="ECO:0000256" key="5">
    <source>
        <dbReference type="ARBA" id="ARBA00022982"/>
    </source>
</evidence>
<protein>
    <recommendedName>
        <fullName evidence="8">Ion-translocating oxidoreductase complex subunit A</fullName>
        <ecNumber evidence="8">7.-.-.-</ecNumber>
    </recommendedName>
    <alternativeName>
        <fullName evidence="8">Rnf electron transport complex subunit A</fullName>
    </alternativeName>
</protein>
<comment type="subcellular location">
    <subcellularLocation>
        <location evidence="8">Cell membrane</location>
        <topology evidence="8">Multi-pass membrane protein</topology>
    </subcellularLocation>
    <subcellularLocation>
        <location evidence="1">Endomembrane system</location>
        <topology evidence="1">Multi-pass membrane protein</topology>
    </subcellularLocation>
</comment>
<keyword evidence="2 8" id="KW-0813">Transport</keyword>
<accession>A0A1F4T5S8</accession>
<dbReference type="NCBIfam" id="TIGR01943">
    <property type="entry name" value="rnfA"/>
    <property type="match status" value="1"/>
</dbReference>
<evidence type="ECO:0000256" key="2">
    <source>
        <dbReference type="ARBA" id="ARBA00022448"/>
    </source>
</evidence>
<feature type="transmembrane region" description="Helical" evidence="8">
    <location>
        <begin position="104"/>
        <end position="124"/>
    </location>
</feature>
<evidence type="ECO:0000256" key="1">
    <source>
        <dbReference type="ARBA" id="ARBA00004127"/>
    </source>
</evidence>
<feature type="transmembrane region" description="Helical" evidence="8">
    <location>
        <begin position="166"/>
        <end position="187"/>
    </location>
</feature>
<evidence type="ECO:0000256" key="8">
    <source>
        <dbReference type="HAMAP-Rule" id="MF_00459"/>
    </source>
</evidence>
<keyword evidence="5 8" id="KW-0249">Electron transport</keyword>
<dbReference type="InterPro" id="IPR011293">
    <property type="entry name" value="Ion_transpt_RnfA/RsxA"/>
</dbReference>
<evidence type="ECO:0000313" key="10">
    <source>
        <dbReference type="Proteomes" id="UP000178602"/>
    </source>
</evidence>